<gene>
    <name evidence="7" type="ORF">PCAL00307_LOCUS8973</name>
    <name evidence="8" type="ORF">PECAL_3P13540</name>
</gene>
<dbReference type="PANTHER" id="PTHR48016">
    <property type="entry name" value="MAP KINASE KINASE KINASE SSK2-RELATED-RELATED"/>
    <property type="match status" value="1"/>
</dbReference>
<reference evidence="7" key="1">
    <citation type="submission" date="2021-01" db="EMBL/GenBank/DDBJ databases">
        <authorList>
            <person name="Corre E."/>
            <person name="Pelletier E."/>
            <person name="Niang G."/>
            <person name="Scheremetjew M."/>
            <person name="Finn R."/>
            <person name="Kale V."/>
            <person name="Holt S."/>
            <person name="Cochrane G."/>
            <person name="Meng A."/>
            <person name="Brown T."/>
            <person name="Cohen L."/>
        </authorList>
    </citation>
    <scope>NUCLEOTIDE SEQUENCE</scope>
    <source>
        <strain evidence="7">CCMP1756</strain>
    </source>
</reference>
<evidence type="ECO:0000313" key="7">
    <source>
        <dbReference type="EMBL" id="CAE0693537.1"/>
    </source>
</evidence>
<dbReference type="InterPro" id="IPR008271">
    <property type="entry name" value="Ser/Thr_kinase_AS"/>
</dbReference>
<dbReference type="CDD" id="cd06606">
    <property type="entry name" value="STKc_MAPKKK"/>
    <property type="match status" value="1"/>
</dbReference>
<dbReference type="Gene3D" id="1.10.510.10">
    <property type="entry name" value="Transferase(Phosphotransferase) domain 1"/>
    <property type="match status" value="1"/>
</dbReference>
<feature type="region of interest" description="Disordered" evidence="5">
    <location>
        <begin position="376"/>
        <end position="437"/>
    </location>
</feature>
<dbReference type="InterPro" id="IPR050538">
    <property type="entry name" value="MAP_kinase_kinase_kinase"/>
</dbReference>
<dbReference type="PROSITE" id="PS50011">
    <property type="entry name" value="PROTEIN_KINASE_DOM"/>
    <property type="match status" value="1"/>
</dbReference>
<evidence type="ECO:0000256" key="2">
    <source>
        <dbReference type="ARBA" id="ARBA00022741"/>
    </source>
</evidence>
<organism evidence="7">
    <name type="scientific">Pelagomonas calceolata</name>
    <dbReference type="NCBI Taxonomy" id="35677"/>
    <lineage>
        <taxon>Eukaryota</taxon>
        <taxon>Sar</taxon>
        <taxon>Stramenopiles</taxon>
        <taxon>Ochrophyta</taxon>
        <taxon>Pelagophyceae</taxon>
        <taxon>Pelagomonadales</taxon>
        <taxon>Pelagomonadaceae</taxon>
        <taxon>Pelagomonas</taxon>
    </lineage>
</organism>
<keyword evidence="3" id="KW-0418">Kinase</keyword>
<evidence type="ECO:0000313" key="8">
    <source>
        <dbReference type="EMBL" id="CAH0371413.1"/>
    </source>
</evidence>
<evidence type="ECO:0000256" key="1">
    <source>
        <dbReference type="ARBA" id="ARBA00022679"/>
    </source>
</evidence>
<dbReference type="InterPro" id="IPR011009">
    <property type="entry name" value="Kinase-like_dom_sf"/>
</dbReference>
<feature type="compositionally biased region" description="Basic residues" evidence="5">
    <location>
        <begin position="387"/>
        <end position="398"/>
    </location>
</feature>
<dbReference type="EMBL" id="CAKKNE010000003">
    <property type="protein sequence ID" value="CAH0371413.1"/>
    <property type="molecule type" value="Genomic_DNA"/>
</dbReference>
<feature type="region of interest" description="Disordered" evidence="5">
    <location>
        <begin position="451"/>
        <end position="503"/>
    </location>
</feature>
<dbReference type="AlphaFoldDB" id="A0A7S4E6M1"/>
<dbReference type="PANTHER" id="PTHR48016:SF56">
    <property type="entry name" value="MAPKK KINASE"/>
    <property type="match status" value="1"/>
</dbReference>
<accession>A0A7S4E6M1</accession>
<dbReference type="Proteomes" id="UP000789595">
    <property type="component" value="Unassembled WGS sequence"/>
</dbReference>
<dbReference type="OrthoDB" id="266718at2759"/>
<dbReference type="Pfam" id="PF00069">
    <property type="entry name" value="Pkinase"/>
    <property type="match status" value="1"/>
</dbReference>
<reference evidence="8" key="2">
    <citation type="submission" date="2021-11" db="EMBL/GenBank/DDBJ databases">
        <authorList>
            <consortium name="Genoscope - CEA"/>
            <person name="William W."/>
        </authorList>
    </citation>
    <scope>NUCLEOTIDE SEQUENCE</scope>
</reference>
<evidence type="ECO:0000256" key="4">
    <source>
        <dbReference type="ARBA" id="ARBA00022840"/>
    </source>
</evidence>
<evidence type="ECO:0000256" key="5">
    <source>
        <dbReference type="SAM" id="MobiDB-lite"/>
    </source>
</evidence>
<sequence length="503" mass="53963">MVRSTTPSIDETTTLTGPWTKGKILGRGAVGTVFLAQLHDGRQAACKQIATEGLKGDDLKAIVREITLIQSLHHANLTQYIGIEYAAAPTHKLSIFMEFAPGGSVRQLLKAKGALDESICASYIDQVLQGLEYLHTNGIAHRDVKGANVLLSHDLTGAQLADFGASKRIEKLGEDASGGGASGLRGTPRWMAPELIRGELSGDLEGWILSDVWSVGCTLVEMATGQLPWPQFPNPMAAMFHISQGIAPPLGSTQLSAACADFLGLCCRPAPSDRPSPSELRTHSFLTLLARRPPTGLAPSCERPAAPPAGAERRPLKPKRAPPSPPAGSFVQVEGRPRNRTTAPAPRDEPASPTKKASLAAAFPILQRLADAASELVSPTSPEVQPRPRKPKKNKRRVRLEQKLARPAHKPPREASSPPVLERPRAALAGDRLGRLSRSDGFINIGSRVRDEARRELERSGPVQARHSRSARAATRTLPPVSGARRGVSSAPTIRWPAVRRSI</sequence>
<dbReference type="SMART" id="SM00220">
    <property type="entry name" value="S_TKc"/>
    <property type="match status" value="1"/>
</dbReference>
<evidence type="ECO:0000259" key="6">
    <source>
        <dbReference type="PROSITE" id="PS50011"/>
    </source>
</evidence>
<keyword evidence="2" id="KW-0547">Nucleotide-binding</keyword>
<dbReference type="GO" id="GO:0004672">
    <property type="term" value="F:protein kinase activity"/>
    <property type="evidence" value="ECO:0007669"/>
    <property type="project" value="InterPro"/>
</dbReference>
<feature type="region of interest" description="Disordered" evidence="5">
    <location>
        <begin position="295"/>
        <end position="356"/>
    </location>
</feature>
<dbReference type="SUPFAM" id="SSF56112">
    <property type="entry name" value="Protein kinase-like (PK-like)"/>
    <property type="match status" value="1"/>
</dbReference>
<protein>
    <recommendedName>
        <fullName evidence="6">Protein kinase domain-containing protein</fullName>
    </recommendedName>
</protein>
<dbReference type="InterPro" id="IPR000719">
    <property type="entry name" value="Prot_kinase_dom"/>
</dbReference>
<dbReference type="EMBL" id="HBIW01010519">
    <property type="protein sequence ID" value="CAE0693537.1"/>
    <property type="molecule type" value="Transcribed_RNA"/>
</dbReference>
<evidence type="ECO:0000256" key="3">
    <source>
        <dbReference type="ARBA" id="ARBA00022777"/>
    </source>
</evidence>
<dbReference type="GO" id="GO:0005524">
    <property type="term" value="F:ATP binding"/>
    <property type="evidence" value="ECO:0007669"/>
    <property type="project" value="UniProtKB-KW"/>
</dbReference>
<feature type="domain" description="Protein kinase" evidence="6">
    <location>
        <begin position="19"/>
        <end position="286"/>
    </location>
</feature>
<keyword evidence="9" id="KW-1185">Reference proteome</keyword>
<keyword evidence="4" id="KW-0067">ATP-binding</keyword>
<name>A0A7S4E6M1_9STRA</name>
<dbReference type="PROSITE" id="PS00108">
    <property type="entry name" value="PROTEIN_KINASE_ST"/>
    <property type="match status" value="1"/>
</dbReference>
<keyword evidence="1" id="KW-0808">Transferase</keyword>
<evidence type="ECO:0000313" key="9">
    <source>
        <dbReference type="Proteomes" id="UP000789595"/>
    </source>
</evidence>
<proteinExistence type="predicted"/>